<accession>A0A7K1GNE4</accession>
<gene>
    <name evidence="1" type="ORF">GJV77_10860</name>
</gene>
<name>A0A7K1GNE4_9FLAO</name>
<dbReference type="Gene3D" id="2.60.40.2390">
    <property type="match status" value="1"/>
</dbReference>
<dbReference type="RefSeq" id="WP_155036380.1">
    <property type="nucleotide sequence ID" value="NZ_JBHTIG010000028.1"/>
</dbReference>
<organism evidence="1 2">
    <name type="scientific">Myroides pelagicus</name>
    <dbReference type="NCBI Taxonomy" id="270914"/>
    <lineage>
        <taxon>Bacteria</taxon>
        <taxon>Pseudomonadati</taxon>
        <taxon>Bacteroidota</taxon>
        <taxon>Flavobacteriia</taxon>
        <taxon>Flavobacteriales</taxon>
        <taxon>Flavobacteriaceae</taxon>
        <taxon>Myroides</taxon>
    </lineage>
</organism>
<dbReference type="OrthoDB" id="5826322at2"/>
<comment type="caution">
    <text evidence="1">The sequence shown here is derived from an EMBL/GenBank/DDBJ whole genome shotgun (WGS) entry which is preliminary data.</text>
</comment>
<keyword evidence="2" id="KW-1185">Reference proteome</keyword>
<reference evidence="1 2" key="1">
    <citation type="journal article" date="2006" name="Int. J. Syst. Evol. Microbiol.">
        <title>Myroides pelagicus sp. nov., isolated from seawater in Thailand.</title>
        <authorList>
            <person name="Yoon J."/>
            <person name="Maneerat S."/>
            <person name="Kawai F."/>
            <person name="Yokota A."/>
        </authorList>
    </citation>
    <scope>NUCLEOTIDE SEQUENCE [LARGE SCALE GENOMIC DNA]</scope>
    <source>
        <strain evidence="1 2">SM1T</strain>
    </source>
</reference>
<dbReference type="EMBL" id="WMJY01000025">
    <property type="protein sequence ID" value="MTH30395.1"/>
    <property type="molecule type" value="Genomic_DNA"/>
</dbReference>
<sequence>MAYEEFPPKYIIDYVIDDPASIKQALNQYCELLIDNKGFVQNYCVIQFRPNRETIELAIFNDHPMIEQALTKEIISCFRPAEETNLVESLLTETLFFAIANTFAELKQEVLKACEVIGLFARRLNDSSEMWITCEQPFGLEPIYLSVRTYPEYGYLLGCFYVPYWDDEHMPEARILMRSWTQKQENYTYLLKAFCYCDYGEIREQMLGYSTEYGTYEKIEGRSFELLKYIRENESNYQAFKDALVERFENMPYLKRSNHPDDQVSNPIQDFVMDILASEHPYNSWDDDFDVYAFMEQTFVSLPAYQEVEQLTTYVCEKVGEQALVAIGKDKKLNQFKKPKSKELKNPFLGWEAFFKDQLTNGEVLWNYIVGKQSIDKLPQIEKVNIYRHLQYSKQELLKGFDFIYDMESLWEELAQVLKKLFKKYKKYLEANGQNELDAEMLLRFLDVFFVLNDGNPFEDDVEKLCAKKYKLCSVFEFRERYAISWDKELENVLASFGRYNDDVYQEQLDAIAELIEVNRALAVEVIPEKFLVLPNTDYEDDDDFLLNMRKFGATEMAVLANHIVYLDKQNNRSDTLTKACMQYVETCVLDLLFHDFYDNTELPKTYLINMVVNKTENSLNKQNIAEIQEALPKVNALKDYFSKGTIVVDGIAFDEVASKVYIYKLIDQYITVDDRPVSKDQPEIEWLANRSDHTQKLLWVAYKEQLIDAESVYASQLKRFLELAFYLAPIRTSCMLLKGYKPERYEQMSTDQLVEKLAIFKAQGLSDRGYWGTIIDRLTAECSIEETPFYQTIAKEFGSSFFCNGDDSQNTQDEEKVNAFKEGLVLVSTERQVVFFKDLASYYPDQDFSSYFLDFMQVRLQDELSQRLKIQYPLDYLKNWLDYDKIEYQYIEWTKWNDFPEWCDFVKQGQVGTYSSPEVKEYLSKCFDDITEWNYIVVEKIAGVYKPIYGLDTLVYIKENIEREDINQAKCNVIVLEGELAEKYKFDMDILTTSDYVSRGKELAYQYLNTGVLTPETERFFRFGIYYYEFLQDDGFYDFSIEDVLLKMPIQSQGALLNMLALVSPREGLKLHLDIHEVKYFAMLLNFKVDPTAIMFWLLEEEDMFLLKKLVDAVDMREAISRLKVKQQIEILDSLSEHLRFKDLILSFGTSENTRVKEHVYRLVEKRRLISPHFIPTKIVDYGIYKMLGNTEPIEGTELKVATDPVCIEQAIEVTVELGMYIGLRFTSCLPDLAPKVSTHQVTVLHPVWDEEKQHYITNTVQWTQNGYSAADIFLGWHFENEQELVPGQYVITAKDLNGVELARKSFIVYV</sequence>
<dbReference type="Proteomes" id="UP000488936">
    <property type="component" value="Unassembled WGS sequence"/>
</dbReference>
<evidence type="ECO:0000313" key="1">
    <source>
        <dbReference type="EMBL" id="MTH30395.1"/>
    </source>
</evidence>
<protein>
    <submittedName>
        <fullName evidence="1">DUF3859 domain-containing protein</fullName>
    </submittedName>
</protein>
<proteinExistence type="predicted"/>
<evidence type="ECO:0000313" key="2">
    <source>
        <dbReference type="Proteomes" id="UP000488936"/>
    </source>
</evidence>